<feature type="region of interest" description="Disordered" evidence="1">
    <location>
        <begin position="90"/>
        <end position="118"/>
    </location>
</feature>
<proteinExistence type="predicted"/>
<evidence type="ECO:0000313" key="2">
    <source>
        <dbReference type="EMBL" id="KAJ1611789.1"/>
    </source>
</evidence>
<dbReference type="EMBL" id="JAPCXC010000011">
    <property type="protein sequence ID" value="KAJ1611789.1"/>
    <property type="molecule type" value="Genomic_DNA"/>
</dbReference>
<dbReference type="AlphaFoldDB" id="A0A9D5DIT7"/>
<accession>A0A9D5DIT7</accession>
<feature type="compositionally biased region" description="Polar residues" evidence="1">
    <location>
        <begin position="95"/>
        <end position="118"/>
    </location>
</feature>
<sequence>MRQPRERIQLLASAGMRSLSDDELPIVTPCSAPYLSSAPKGSVIPGSLMKSCPSIKVYSEQDETYLIFHVRSAETTVADLKGFISSLKDSKRTHNSSLDSQASTMDSSLNSCREQPSGDMSISGHNIRVYGYIPGLPKRTLSDSDTILREINGGDGLKLYYSVDSTKHLDSSQLKVTVYPKANLYELGINCSIVISESGLKFIPEQGEGLSKKIIFINFDDISSISVYRQIENCLLLKRRTIGKNSFLIRASSGSDFDLIKKRFKQVSEIQRDTKLISDADSRLLLCNIRPTSTESLTSSNSLVTYFELTKSSLGRKIFSEWTELISKNSNSPGDHKVNFNKLVTFDYIKQRLLNQDYSLSDEDQEFSNILVKFESYLMETISSVEDLLLVN</sequence>
<dbReference type="Proteomes" id="UP001067231">
    <property type="component" value="Unassembled WGS sequence"/>
</dbReference>
<protein>
    <submittedName>
        <fullName evidence="2">Uncharacterized protein</fullName>
    </submittedName>
</protein>
<reference evidence="2" key="1">
    <citation type="submission" date="2022-10" db="EMBL/GenBank/DDBJ databases">
        <title>Adaptive evolution leads to modifications in subtelomeric GC content in a zoonotic Cryptosporidium species.</title>
        <authorList>
            <person name="Li J."/>
            <person name="Feng Y."/>
            <person name="Xiao L."/>
        </authorList>
    </citation>
    <scope>NUCLEOTIDE SEQUENCE</scope>
    <source>
        <strain evidence="2">33844</strain>
    </source>
</reference>
<comment type="caution">
    <text evidence="2">The sequence shown here is derived from an EMBL/GenBank/DDBJ whole genome shotgun (WGS) entry which is preliminary data.</text>
</comment>
<gene>
    <name evidence="2" type="ORF">OJ253_766</name>
</gene>
<name>A0A9D5DIT7_9CRYT</name>
<evidence type="ECO:0000256" key="1">
    <source>
        <dbReference type="SAM" id="MobiDB-lite"/>
    </source>
</evidence>
<dbReference type="OrthoDB" id="341818at2759"/>
<organism evidence="2">
    <name type="scientific">Cryptosporidium canis</name>
    <dbReference type="NCBI Taxonomy" id="195482"/>
    <lineage>
        <taxon>Eukaryota</taxon>
        <taxon>Sar</taxon>
        <taxon>Alveolata</taxon>
        <taxon>Apicomplexa</taxon>
        <taxon>Conoidasida</taxon>
        <taxon>Coccidia</taxon>
        <taxon>Eucoccidiorida</taxon>
        <taxon>Eimeriorina</taxon>
        <taxon>Cryptosporidiidae</taxon>
        <taxon>Cryptosporidium</taxon>
    </lineage>
</organism>